<feature type="domain" description="PAC" evidence="2">
    <location>
        <begin position="447"/>
        <end position="499"/>
    </location>
</feature>
<dbReference type="InterPro" id="IPR001633">
    <property type="entry name" value="EAL_dom"/>
</dbReference>
<dbReference type="InterPro" id="IPR001610">
    <property type="entry name" value="PAC"/>
</dbReference>
<feature type="domain" description="PAC" evidence="2">
    <location>
        <begin position="325"/>
        <end position="377"/>
    </location>
</feature>
<dbReference type="InterPro" id="IPR013656">
    <property type="entry name" value="PAS_4"/>
</dbReference>
<dbReference type="SMART" id="SM00267">
    <property type="entry name" value="GGDEF"/>
    <property type="match status" value="1"/>
</dbReference>
<protein>
    <submittedName>
        <fullName evidence="5">PAS domain S-box protein</fullName>
    </submittedName>
</protein>
<dbReference type="Pfam" id="PF08448">
    <property type="entry name" value="PAS_4"/>
    <property type="match status" value="1"/>
</dbReference>
<dbReference type="Gene3D" id="3.30.70.270">
    <property type="match status" value="1"/>
</dbReference>
<proteinExistence type="predicted"/>
<dbReference type="SMART" id="SM00052">
    <property type="entry name" value="EAL"/>
    <property type="match status" value="1"/>
</dbReference>
<dbReference type="InterPro" id="IPR029787">
    <property type="entry name" value="Nucleotide_cyclase"/>
</dbReference>
<dbReference type="NCBIfam" id="TIGR00229">
    <property type="entry name" value="sensory_box"/>
    <property type="match status" value="4"/>
</dbReference>
<dbReference type="CDD" id="cd01949">
    <property type="entry name" value="GGDEF"/>
    <property type="match status" value="1"/>
</dbReference>
<feature type="domain" description="PAS" evidence="1">
    <location>
        <begin position="266"/>
        <end position="296"/>
    </location>
</feature>
<dbReference type="InterPro" id="IPR013655">
    <property type="entry name" value="PAS_fold_3"/>
</dbReference>
<evidence type="ECO:0000259" key="1">
    <source>
        <dbReference type="PROSITE" id="PS50112"/>
    </source>
</evidence>
<dbReference type="Gene3D" id="3.20.20.450">
    <property type="entry name" value="EAL domain"/>
    <property type="match status" value="1"/>
</dbReference>
<dbReference type="InterPro" id="IPR043128">
    <property type="entry name" value="Rev_trsase/Diguanyl_cyclase"/>
</dbReference>
<feature type="domain" description="PAC" evidence="2">
    <location>
        <begin position="203"/>
        <end position="255"/>
    </location>
</feature>
<dbReference type="PROSITE" id="PS50883">
    <property type="entry name" value="EAL"/>
    <property type="match status" value="1"/>
</dbReference>
<dbReference type="RefSeq" id="WP_019950917.1">
    <property type="nucleotide sequence ID" value="NZ_JBHLVX010000032.1"/>
</dbReference>
<dbReference type="PANTHER" id="PTHR44757:SF2">
    <property type="entry name" value="BIOFILM ARCHITECTURE MAINTENANCE PROTEIN MBAA"/>
    <property type="match status" value="1"/>
</dbReference>
<dbReference type="InterPro" id="IPR000700">
    <property type="entry name" value="PAS-assoc_C"/>
</dbReference>
<evidence type="ECO:0000259" key="2">
    <source>
        <dbReference type="PROSITE" id="PS50113"/>
    </source>
</evidence>
<dbReference type="PROSITE" id="PS50113">
    <property type="entry name" value="PAC"/>
    <property type="match status" value="4"/>
</dbReference>
<feature type="domain" description="PAS" evidence="1">
    <location>
        <begin position="388"/>
        <end position="428"/>
    </location>
</feature>
<reference evidence="5 6" key="1">
    <citation type="submission" date="2024-09" db="EMBL/GenBank/DDBJ databases">
        <authorList>
            <person name="Sun Q."/>
            <person name="Mori K."/>
        </authorList>
    </citation>
    <scope>NUCLEOTIDE SEQUENCE [LARGE SCALE GENOMIC DNA]</scope>
    <source>
        <strain evidence="5 6">CCM 7415</strain>
    </source>
</reference>
<dbReference type="PANTHER" id="PTHR44757">
    <property type="entry name" value="DIGUANYLATE CYCLASE DGCP"/>
    <property type="match status" value="1"/>
</dbReference>
<evidence type="ECO:0000313" key="5">
    <source>
        <dbReference type="EMBL" id="MFC0267977.1"/>
    </source>
</evidence>
<feature type="domain" description="PAS" evidence="1">
    <location>
        <begin position="144"/>
        <end position="173"/>
    </location>
</feature>
<gene>
    <name evidence="5" type="ORF">ACFFHW_08270</name>
</gene>
<feature type="domain" description="EAL" evidence="3">
    <location>
        <begin position="794"/>
        <end position="1044"/>
    </location>
</feature>
<dbReference type="PROSITE" id="PS50887">
    <property type="entry name" value="GGDEF"/>
    <property type="match status" value="1"/>
</dbReference>
<feature type="domain" description="GGDEF" evidence="4">
    <location>
        <begin position="653"/>
        <end position="785"/>
    </location>
</feature>
<dbReference type="InterPro" id="IPR052155">
    <property type="entry name" value="Biofilm_reg_signaling"/>
</dbReference>
<dbReference type="SUPFAM" id="SSF55785">
    <property type="entry name" value="PYP-like sensor domain (PAS domain)"/>
    <property type="match status" value="5"/>
</dbReference>
<keyword evidence="6" id="KW-1185">Reference proteome</keyword>
<organism evidence="5 6">
    <name type="scientific">Kushneria aurantia</name>
    <dbReference type="NCBI Taxonomy" id="504092"/>
    <lineage>
        <taxon>Bacteria</taxon>
        <taxon>Pseudomonadati</taxon>
        <taxon>Pseudomonadota</taxon>
        <taxon>Gammaproteobacteria</taxon>
        <taxon>Oceanospirillales</taxon>
        <taxon>Halomonadaceae</taxon>
        <taxon>Kushneria</taxon>
    </lineage>
</organism>
<dbReference type="InterPro" id="IPR035919">
    <property type="entry name" value="EAL_sf"/>
</dbReference>
<dbReference type="Pfam" id="PF08447">
    <property type="entry name" value="PAS_3"/>
    <property type="match status" value="4"/>
</dbReference>
<dbReference type="Proteomes" id="UP001589814">
    <property type="component" value="Unassembled WGS sequence"/>
</dbReference>
<evidence type="ECO:0000259" key="4">
    <source>
        <dbReference type="PROSITE" id="PS50887"/>
    </source>
</evidence>
<dbReference type="CDD" id="cd01948">
    <property type="entry name" value="EAL"/>
    <property type="match status" value="1"/>
</dbReference>
<dbReference type="InterPro" id="IPR000014">
    <property type="entry name" value="PAS"/>
</dbReference>
<dbReference type="Pfam" id="PF00563">
    <property type="entry name" value="EAL"/>
    <property type="match status" value="1"/>
</dbReference>
<evidence type="ECO:0000259" key="3">
    <source>
        <dbReference type="PROSITE" id="PS50883"/>
    </source>
</evidence>
<dbReference type="CDD" id="cd00130">
    <property type="entry name" value="PAS"/>
    <property type="match status" value="4"/>
</dbReference>
<dbReference type="InterPro" id="IPR000160">
    <property type="entry name" value="GGDEF_dom"/>
</dbReference>
<accession>A0ABV6G2U8</accession>
<dbReference type="InterPro" id="IPR035965">
    <property type="entry name" value="PAS-like_dom_sf"/>
</dbReference>
<dbReference type="NCBIfam" id="TIGR00254">
    <property type="entry name" value="GGDEF"/>
    <property type="match status" value="1"/>
</dbReference>
<dbReference type="SUPFAM" id="SSF141868">
    <property type="entry name" value="EAL domain-like"/>
    <property type="match status" value="1"/>
</dbReference>
<dbReference type="SUPFAM" id="SSF55073">
    <property type="entry name" value="Nucleotide cyclase"/>
    <property type="match status" value="1"/>
</dbReference>
<evidence type="ECO:0000313" key="6">
    <source>
        <dbReference type="Proteomes" id="UP001589814"/>
    </source>
</evidence>
<name>A0ABV6G2U8_9GAMM</name>
<dbReference type="EMBL" id="JBHLVX010000032">
    <property type="protein sequence ID" value="MFC0267977.1"/>
    <property type="molecule type" value="Genomic_DNA"/>
</dbReference>
<comment type="caution">
    <text evidence="5">The sequence shown here is derived from an EMBL/GenBank/DDBJ whole genome shotgun (WGS) entry which is preliminary data.</text>
</comment>
<dbReference type="Pfam" id="PF00990">
    <property type="entry name" value="GGDEF"/>
    <property type="match status" value="1"/>
</dbReference>
<sequence length="1075" mass="120408">MTSSRHDIYSVAPEQRALNTHFAVALFDADFGLIRANRRYLELFGDDIELLKGHDEAATFVLEAEKHAYHALRPALESGEACQFVSLRVLGNGHQAWIEADYMPLLENGELVNVAATYTDVTHIHNRAADDRGQISAINASQLVMHLSVDGSILEANSLFLEALGYREEQLIGLSHDVLVSREEAAGDDYHIFWQRLRDGEHCNAEFRRVGQQGNEVWLQASYNPIIDPAGRVSRIVQYATDITSEKLRQAEYQWQIAAINKSQAVIVFDMYGTILEVNDRFLKALGYERDEVVGQHHRIFVVPSYAHSIEYSQFWKLLRNGQYHAGQYQRLSKDGEPVWLQATYNPIFDMNGRAFKVVKYASIVTEERAQQTDHQGQIAAIHKSQAVVSFALDGTIIDANDNFLNLMGYRYAEVRGQHHMMFVDPADSLDSDYRLFWERLARGEHQVAEFKRLAKGGREVWLQATYNPIFDMNGRPFKVVKYATDITAEKRQQADYRSQIEAINRSQGVVELGLDGTILSVNDNFLATLCYQRQEVEGRHHSMLVMPGVEHTQEYADLWSTLRSGTFHSGMFRRQKRDGGEVWLQATYNPVLDFNGKPYKIIKFASDVSANVEMARAHHEASRLAQHDATTALPNRLKLAGFMTTALPHPSARLAVLYIDLDRFRAVNDALGYRTGDCVLGEVADRLRRSLEDDQMVARFGADEFVVAAPGLEEETIETLCRTLLARIGEPIQHQDGQINLTASIGIAISPADGTSPDDLLKNADIAMQRARRAGRATYSFFAEEMNARITSYRIRIDDIRRGIANQEFVLEYQPRFDTHDRRVLSVEALVRWLHPEKGLVGPGEFIDLAERSGLIIPLGEWILNTACRTIAAQPHDIGVSVNISPVQFRGGTLLDTVEKALARSGLAAERLELEITESVLLDNPDEIRPILQRIKSLGVRLAIDDFGTGHSSLSYLRSFPFDVIKIDRQFISDMVVQDGGRAIVHAILSLGKALGLGVIAEGVETEQQFEMLASDECKEVQGFLLARPMPAPDLGKFLDRSPIVSGRQTSDVRLLSGKSAGRSQGGALEMSGS</sequence>
<feature type="domain" description="PAC" evidence="2">
    <location>
        <begin position="569"/>
        <end position="621"/>
    </location>
</feature>
<dbReference type="SMART" id="SM00086">
    <property type="entry name" value="PAC"/>
    <property type="match status" value="4"/>
</dbReference>
<dbReference type="Gene3D" id="3.30.450.20">
    <property type="entry name" value="PAS domain"/>
    <property type="match status" value="5"/>
</dbReference>
<dbReference type="PROSITE" id="PS50112">
    <property type="entry name" value="PAS"/>
    <property type="match status" value="3"/>
</dbReference>
<dbReference type="SMART" id="SM00091">
    <property type="entry name" value="PAS"/>
    <property type="match status" value="5"/>
</dbReference>